<dbReference type="GO" id="GO:0016787">
    <property type="term" value="F:hydrolase activity"/>
    <property type="evidence" value="ECO:0007669"/>
    <property type="project" value="UniProtKB-KW"/>
</dbReference>
<dbReference type="PANTHER" id="PTHR43309:SF4">
    <property type="entry name" value="CARBOXYLTRANSFERASE DOMAIN-CONTAINING PROTEIN"/>
    <property type="match status" value="1"/>
</dbReference>
<dbReference type="InterPro" id="IPR029000">
    <property type="entry name" value="Cyclophilin-like_dom_sf"/>
</dbReference>
<dbReference type="SMART" id="SM00797">
    <property type="entry name" value="AHS2"/>
    <property type="match status" value="1"/>
</dbReference>
<gene>
    <name evidence="5" type="ORF">C7B43_01230</name>
</gene>
<dbReference type="InterPro" id="IPR052708">
    <property type="entry name" value="PxpC"/>
</dbReference>
<dbReference type="GO" id="GO:0005524">
    <property type="term" value="F:ATP binding"/>
    <property type="evidence" value="ECO:0007669"/>
    <property type="project" value="UniProtKB-KW"/>
</dbReference>
<keyword evidence="2" id="KW-0378">Hydrolase</keyword>
<dbReference type="AlphaFoldDB" id="A0A2T2XBH1"/>
<dbReference type="PANTHER" id="PTHR43309">
    <property type="entry name" value="5-OXOPROLINASE SUBUNIT C"/>
    <property type="match status" value="1"/>
</dbReference>
<evidence type="ECO:0000256" key="3">
    <source>
        <dbReference type="ARBA" id="ARBA00022840"/>
    </source>
</evidence>
<dbReference type="Proteomes" id="UP000242699">
    <property type="component" value="Unassembled WGS sequence"/>
</dbReference>
<sequence length="316" mass="33934">MMSFIEIVKPGGLSHIQDRGRTGFEYLGLSRCGPLDFRLFAMAQTLVGNSLDDAAIEMTYQGLDFLSPHDPVIFSVAGVQDIRIGSCIHPARTTLEAGPGQRVSIGRLTGQRAYLAVRGGFDTPRVLGSRSTDFTAGIGGWQGRSLRAGDEIPVKAPPPHRIPAFDMLPDDTPDCDSPLHVVVGPDTGEFPPEAVNTFLKAEYAFTSASNLMGIRLSGPPIKPRDEAASKVSRGMVPGSIQVPPDGQPIILLNQRGTIGGYPVVATLLSPELWRLAQWPSSKKLSFVALSPAKAQAYSHGIYRRLMAWCEGVVGQS</sequence>
<dbReference type="EMBL" id="PXYT01000001">
    <property type="protein sequence ID" value="PSR31873.1"/>
    <property type="molecule type" value="Genomic_DNA"/>
</dbReference>
<evidence type="ECO:0000259" key="4">
    <source>
        <dbReference type="SMART" id="SM00797"/>
    </source>
</evidence>
<protein>
    <recommendedName>
        <fullName evidence="4">Carboxyltransferase domain-containing protein</fullName>
    </recommendedName>
</protein>
<feature type="domain" description="Carboxyltransferase" evidence="4">
    <location>
        <begin position="26"/>
        <end position="305"/>
    </location>
</feature>
<proteinExistence type="predicted"/>
<evidence type="ECO:0000313" key="6">
    <source>
        <dbReference type="Proteomes" id="UP000242699"/>
    </source>
</evidence>
<dbReference type="Pfam" id="PF02626">
    <property type="entry name" value="CT_A_B"/>
    <property type="match status" value="1"/>
</dbReference>
<name>A0A2T2XBH1_9FIRM</name>
<dbReference type="Gene3D" id="2.40.100.10">
    <property type="entry name" value="Cyclophilin-like"/>
    <property type="match status" value="1"/>
</dbReference>
<dbReference type="InterPro" id="IPR003778">
    <property type="entry name" value="CT_A_B"/>
</dbReference>
<organism evidence="5 6">
    <name type="scientific">Sulfobacillus benefaciens</name>
    <dbReference type="NCBI Taxonomy" id="453960"/>
    <lineage>
        <taxon>Bacteria</taxon>
        <taxon>Bacillati</taxon>
        <taxon>Bacillota</taxon>
        <taxon>Clostridia</taxon>
        <taxon>Eubacteriales</taxon>
        <taxon>Clostridiales Family XVII. Incertae Sedis</taxon>
        <taxon>Sulfobacillus</taxon>
    </lineage>
</organism>
<dbReference type="SUPFAM" id="SSF50891">
    <property type="entry name" value="Cyclophilin-like"/>
    <property type="match status" value="1"/>
</dbReference>
<comment type="caution">
    <text evidence="5">The sequence shown here is derived from an EMBL/GenBank/DDBJ whole genome shotgun (WGS) entry which is preliminary data.</text>
</comment>
<keyword evidence="1" id="KW-0547">Nucleotide-binding</keyword>
<evidence type="ECO:0000313" key="5">
    <source>
        <dbReference type="EMBL" id="PSR31873.1"/>
    </source>
</evidence>
<evidence type="ECO:0000256" key="1">
    <source>
        <dbReference type="ARBA" id="ARBA00022741"/>
    </source>
</evidence>
<reference evidence="5 6" key="1">
    <citation type="journal article" date="2014" name="BMC Genomics">
        <title>Comparison of environmental and isolate Sulfobacillus genomes reveals diverse carbon, sulfur, nitrogen, and hydrogen metabolisms.</title>
        <authorList>
            <person name="Justice N.B."/>
            <person name="Norman A."/>
            <person name="Brown C.T."/>
            <person name="Singh A."/>
            <person name="Thomas B.C."/>
            <person name="Banfield J.F."/>
        </authorList>
    </citation>
    <scope>NUCLEOTIDE SEQUENCE [LARGE SCALE GENOMIC DNA]</scope>
    <source>
        <strain evidence="5">AMDSBA1</strain>
    </source>
</reference>
<keyword evidence="3" id="KW-0067">ATP-binding</keyword>
<accession>A0A2T2XBH1</accession>
<evidence type="ECO:0000256" key="2">
    <source>
        <dbReference type="ARBA" id="ARBA00022801"/>
    </source>
</evidence>